<sequence length="194" mass="22120">MLVSAILRCFVYTASTVLVSGFVVRAQPTTHRLSTRNITSDLKTIKRGIPAKNGKLRSCEVGLYHSKAALVSTDCIDFSNGQVNIFTKYDVYVDDGIDGKPDKYKVERITVHPEFDPTTKANNLAVLQFNLNQNITWHNTVAIRRKLYWSDMVYSRRLLKDLDSMTWDDLVVSANPQSEDPKCDIWSTLQRQFI</sequence>
<dbReference type="Proteomes" id="UP001151295">
    <property type="component" value="Unassembled WGS sequence"/>
</dbReference>
<keyword evidence="3" id="KW-1185">Reference proteome</keyword>
<evidence type="ECO:0000256" key="1">
    <source>
        <dbReference type="SAM" id="SignalP"/>
    </source>
</evidence>
<keyword evidence="1" id="KW-0732">Signal</keyword>
<gene>
    <name evidence="2" type="ORF">EDC05_000019</name>
</gene>
<dbReference type="EMBL" id="JANBQD010000001">
    <property type="protein sequence ID" value="KAJ1996129.1"/>
    <property type="molecule type" value="Genomic_DNA"/>
</dbReference>
<evidence type="ECO:0000313" key="3">
    <source>
        <dbReference type="Proteomes" id="UP001151295"/>
    </source>
</evidence>
<proteinExistence type="predicted"/>
<dbReference type="Gene3D" id="2.40.10.10">
    <property type="entry name" value="Trypsin-like serine proteases"/>
    <property type="match status" value="1"/>
</dbReference>
<dbReference type="InterPro" id="IPR043504">
    <property type="entry name" value="Peptidase_S1_PA_chymotrypsin"/>
</dbReference>
<protein>
    <recommendedName>
        <fullName evidence="4">Peptidase S1 domain-containing protein</fullName>
    </recommendedName>
</protein>
<comment type="caution">
    <text evidence="2">The sequence shown here is derived from an EMBL/GenBank/DDBJ whole genome shotgun (WGS) entry which is preliminary data.</text>
</comment>
<feature type="signal peptide" evidence="1">
    <location>
        <begin position="1"/>
        <end position="21"/>
    </location>
</feature>
<evidence type="ECO:0008006" key="4">
    <source>
        <dbReference type="Google" id="ProtNLM"/>
    </source>
</evidence>
<name>A0ABQ8PVR9_9FUNG</name>
<accession>A0ABQ8PVR9</accession>
<reference evidence="2" key="1">
    <citation type="submission" date="2022-07" db="EMBL/GenBank/DDBJ databases">
        <title>Phylogenomic reconstructions and comparative analyses of Kickxellomycotina fungi.</title>
        <authorList>
            <person name="Reynolds N.K."/>
            <person name="Stajich J.E."/>
            <person name="Barry K."/>
            <person name="Grigoriev I.V."/>
            <person name="Crous P."/>
            <person name="Smith M.E."/>
        </authorList>
    </citation>
    <scope>NUCLEOTIDE SEQUENCE</scope>
    <source>
        <strain evidence="2">BCRC 34882</strain>
    </source>
</reference>
<dbReference type="InterPro" id="IPR009003">
    <property type="entry name" value="Peptidase_S1_PA"/>
</dbReference>
<organism evidence="2 3">
    <name type="scientific">Coemansia umbellata</name>
    <dbReference type="NCBI Taxonomy" id="1424467"/>
    <lineage>
        <taxon>Eukaryota</taxon>
        <taxon>Fungi</taxon>
        <taxon>Fungi incertae sedis</taxon>
        <taxon>Zoopagomycota</taxon>
        <taxon>Kickxellomycotina</taxon>
        <taxon>Kickxellomycetes</taxon>
        <taxon>Kickxellales</taxon>
        <taxon>Kickxellaceae</taxon>
        <taxon>Coemansia</taxon>
    </lineage>
</organism>
<evidence type="ECO:0000313" key="2">
    <source>
        <dbReference type="EMBL" id="KAJ1996129.1"/>
    </source>
</evidence>
<dbReference type="SUPFAM" id="SSF50494">
    <property type="entry name" value="Trypsin-like serine proteases"/>
    <property type="match status" value="1"/>
</dbReference>
<feature type="chain" id="PRO_5046381528" description="Peptidase S1 domain-containing protein" evidence="1">
    <location>
        <begin position="22"/>
        <end position="194"/>
    </location>
</feature>